<protein>
    <submittedName>
        <fullName evidence="2">Uncharacterized protein</fullName>
    </submittedName>
</protein>
<gene>
    <name evidence="2" type="ORF">HH215_01975</name>
</gene>
<name>A0A7Z2VFF8_9BACL</name>
<evidence type="ECO:0000313" key="3">
    <source>
        <dbReference type="Proteomes" id="UP000502248"/>
    </source>
</evidence>
<dbReference type="EMBL" id="CP051680">
    <property type="protein sequence ID" value="QJD82066.1"/>
    <property type="molecule type" value="Genomic_DNA"/>
</dbReference>
<accession>A0A7Z2VFF8</accession>
<dbReference type="AlphaFoldDB" id="A0A7Z2VFF8"/>
<dbReference type="Proteomes" id="UP000502248">
    <property type="component" value="Chromosome"/>
</dbReference>
<keyword evidence="3" id="KW-1185">Reference proteome</keyword>
<evidence type="ECO:0000313" key="2">
    <source>
        <dbReference type="EMBL" id="QJD82066.1"/>
    </source>
</evidence>
<organism evidence="2 3">
    <name type="scientific">Cohnella herbarum</name>
    <dbReference type="NCBI Taxonomy" id="2728023"/>
    <lineage>
        <taxon>Bacteria</taxon>
        <taxon>Bacillati</taxon>
        <taxon>Bacillota</taxon>
        <taxon>Bacilli</taxon>
        <taxon>Bacillales</taxon>
        <taxon>Paenibacillaceae</taxon>
        <taxon>Cohnella</taxon>
    </lineage>
</organism>
<dbReference type="KEGG" id="cheb:HH215_01975"/>
<keyword evidence="1" id="KW-0175">Coiled coil</keyword>
<proteinExistence type="predicted"/>
<dbReference type="RefSeq" id="WP_169278371.1">
    <property type="nucleotide sequence ID" value="NZ_CP051680.1"/>
</dbReference>
<feature type="coiled-coil region" evidence="1">
    <location>
        <begin position="17"/>
        <end position="44"/>
    </location>
</feature>
<reference evidence="2 3" key="1">
    <citation type="submission" date="2020-04" db="EMBL/GenBank/DDBJ databases">
        <title>Genome sequencing of novel species.</title>
        <authorList>
            <person name="Heo J."/>
            <person name="Kim S.-J."/>
            <person name="Kim J.-S."/>
            <person name="Hong S.-B."/>
            <person name="Kwon S.-W."/>
        </authorList>
    </citation>
    <scope>NUCLEOTIDE SEQUENCE [LARGE SCALE GENOMIC DNA]</scope>
    <source>
        <strain evidence="2 3">MFER-1</strain>
    </source>
</reference>
<sequence length="79" mass="8957">MSDELLKQVIGEIKTLRNEVSSRMDALDLKLDRIESKLDATFEQVGKNTEHDSTFNELAVTVDSHTTDIKLLKKLVANR</sequence>
<evidence type="ECO:0000256" key="1">
    <source>
        <dbReference type="SAM" id="Coils"/>
    </source>
</evidence>